<protein>
    <submittedName>
        <fullName evidence="2">Uncharacterized protein</fullName>
    </submittedName>
</protein>
<organism evidence="2 3">
    <name type="scientific">Eumeta variegata</name>
    <name type="common">Bagworm moth</name>
    <name type="synonym">Eumeta japonica</name>
    <dbReference type="NCBI Taxonomy" id="151549"/>
    <lineage>
        <taxon>Eukaryota</taxon>
        <taxon>Metazoa</taxon>
        <taxon>Ecdysozoa</taxon>
        <taxon>Arthropoda</taxon>
        <taxon>Hexapoda</taxon>
        <taxon>Insecta</taxon>
        <taxon>Pterygota</taxon>
        <taxon>Neoptera</taxon>
        <taxon>Endopterygota</taxon>
        <taxon>Lepidoptera</taxon>
        <taxon>Glossata</taxon>
        <taxon>Ditrysia</taxon>
        <taxon>Tineoidea</taxon>
        <taxon>Psychidae</taxon>
        <taxon>Oiketicinae</taxon>
        <taxon>Eumeta</taxon>
    </lineage>
</organism>
<proteinExistence type="predicted"/>
<feature type="region of interest" description="Disordered" evidence="1">
    <location>
        <begin position="201"/>
        <end position="221"/>
    </location>
</feature>
<dbReference type="EMBL" id="BGZK01000800">
    <property type="protein sequence ID" value="GBP60973.1"/>
    <property type="molecule type" value="Genomic_DNA"/>
</dbReference>
<gene>
    <name evidence="2" type="ORF">EVAR_51536_1</name>
</gene>
<reference evidence="2 3" key="1">
    <citation type="journal article" date="2019" name="Commun. Biol.">
        <title>The bagworm genome reveals a unique fibroin gene that provides high tensile strength.</title>
        <authorList>
            <person name="Kono N."/>
            <person name="Nakamura H."/>
            <person name="Ohtoshi R."/>
            <person name="Tomita M."/>
            <person name="Numata K."/>
            <person name="Arakawa K."/>
        </authorList>
    </citation>
    <scope>NUCLEOTIDE SEQUENCE [LARGE SCALE GENOMIC DNA]</scope>
</reference>
<sequence length="256" mass="28653">MLNPVVFRRLQTITRCTIGIGRYLPRAAPAPAPVQTRAAVAPAHRNIQILRSSDLGLLASAADTASTSSHPAHALLLVPTTRRLLGSTTTRGKRDKELNLGRPTKKKCIIKIRGVSPLHGASTSGARRKKDFNTQIHMSDRLTVAGRVATRLMCQRFRTTAFRGKEVRKSVIVKLQCIDKLAVCLEESRLRCMIEFEKDEESAKTKDRRRNTRRYGEDTRKWTRSVTNELRECGSLAEESQTATPMSIDPKPRQTP</sequence>
<comment type="caution">
    <text evidence="2">The sequence shown here is derived from an EMBL/GenBank/DDBJ whole genome shotgun (WGS) entry which is preliminary data.</text>
</comment>
<dbReference type="AlphaFoldDB" id="A0A4C1XCP6"/>
<name>A0A4C1XCP6_EUMVA</name>
<evidence type="ECO:0000313" key="2">
    <source>
        <dbReference type="EMBL" id="GBP60973.1"/>
    </source>
</evidence>
<dbReference type="Proteomes" id="UP000299102">
    <property type="component" value="Unassembled WGS sequence"/>
</dbReference>
<feature type="region of interest" description="Disordered" evidence="1">
    <location>
        <begin position="233"/>
        <end position="256"/>
    </location>
</feature>
<evidence type="ECO:0000313" key="3">
    <source>
        <dbReference type="Proteomes" id="UP000299102"/>
    </source>
</evidence>
<keyword evidence="3" id="KW-1185">Reference proteome</keyword>
<evidence type="ECO:0000256" key="1">
    <source>
        <dbReference type="SAM" id="MobiDB-lite"/>
    </source>
</evidence>
<accession>A0A4C1XCP6</accession>